<name>A0ABV2LWL8_9FLAO</name>
<dbReference type="Gene3D" id="3.50.50.60">
    <property type="entry name" value="FAD/NAD(P)-binding domain"/>
    <property type="match status" value="1"/>
</dbReference>
<proteinExistence type="predicted"/>
<dbReference type="PANTHER" id="PTHR13847:SF281">
    <property type="entry name" value="FAD DEPENDENT OXIDOREDUCTASE DOMAIN-CONTAINING PROTEIN"/>
    <property type="match status" value="1"/>
</dbReference>
<keyword evidence="3" id="KW-1185">Reference proteome</keyword>
<protein>
    <submittedName>
        <fullName evidence="2">Glycine/D-amino acid oxidase-like deaminating enzyme</fullName>
    </submittedName>
</protein>
<evidence type="ECO:0000313" key="3">
    <source>
        <dbReference type="Proteomes" id="UP001549146"/>
    </source>
</evidence>
<dbReference type="RefSeq" id="WP_354510673.1">
    <property type="nucleotide sequence ID" value="NZ_JBEPMO010000025.1"/>
</dbReference>
<evidence type="ECO:0000259" key="1">
    <source>
        <dbReference type="Pfam" id="PF01266"/>
    </source>
</evidence>
<dbReference type="InterPro" id="IPR036188">
    <property type="entry name" value="FAD/NAD-bd_sf"/>
</dbReference>
<accession>A0ABV2LWL8</accession>
<dbReference type="PANTHER" id="PTHR13847">
    <property type="entry name" value="SARCOSINE DEHYDROGENASE-RELATED"/>
    <property type="match status" value="1"/>
</dbReference>
<comment type="caution">
    <text evidence="2">The sequence shown here is derived from an EMBL/GenBank/DDBJ whole genome shotgun (WGS) entry which is preliminary data.</text>
</comment>
<dbReference type="InterPro" id="IPR006076">
    <property type="entry name" value="FAD-dep_OxRdtase"/>
</dbReference>
<dbReference type="SUPFAM" id="SSF51905">
    <property type="entry name" value="FAD/NAD(P)-binding domain"/>
    <property type="match status" value="1"/>
</dbReference>
<dbReference type="Pfam" id="PF01266">
    <property type="entry name" value="DAO"/>
    <property type="match status" value="1"/>
</dbReference>
<feature type="domain" description="FAD dependent oxidoreductase" evidence="1">
    <location>
        <begin position="16"/>
        <end position="369"/>
    </location>
</feature>
<dbReference type="Proteomes" id="UP001549146">
    <property type="component" value="Unassembled WGS sequence"/>
</dbReference>
<organism evidence="2 3">
    <name type="scientific">Moheibacter stercoris</name>
    <dbReference type="NCBI Taxonomy" id="1628251"/>
    <lineage>
        <taxon>Bacteria</taxon>
        <taxon>Pseudomonadati</taxon>
        <taxon>Bacteroidota</taxon>
        <taxon>Flavobacteriia</taxon>
        <taxon>Flavobacteriales</taxon>
        <taxon>Weeksellaceae</taxon>
        <taxon>Moheibacter</taxon>
    </lineage>
</organism>
<evidence type="ECO:0000313" key="2">
    <source>
        <dbReference type="EMBL" id="MET3732958.1"/>
    </source>
</evidence>
<gene>
    <name evidence="2" type="ORF">ABID46_002550</name>
</gene>
<reference evidence="2 3" key="1">
    <citation type="submission" date="2024-06" db="EMBL/GenBank/DDBJ databases">
        <title>Genomic Encyclopedia of Type Strains, Phase IV (KMG-IV): sequencing the most valuable type-strain genomes for metagenomic binning, comparative biology and taxonomic classification.</title>
        <authorList>
            <person name="Goeker M."/>
        </authorList>
    </citation>
    <scope>NUCLEOTIDE SEQUENCE [LARGE SCALE GENOMIC DNA]</scope>
    <source>
        <strain evidence="2 3">DSM 29388</strain>
    </source>
</reference>
<dbReference type="Gene3D" id="3.30.9.10">
    <property type="entry name" value="D-Amino Acid Oxidase, subunit A, domain 2"/>
    <property type="match status" value="1"/>
</dbReference>
<sequence length="371" mass="41751">MNLSYWELDSYFTNVDYTIIGSGIVGLSTAYHLHLKHPNAKIIVLEKGTLPEGASTKNAGFACFGSVSEIIDYLKFHPQNDIYQLIERRYLGLKKLRSLISDQAMNYQQNGGYELFRQQDEKLMTQSFEQLDEINEFLEPIFGAKPFQVSSKDFGFKGIIGAIETPFEGQIHTGKMMRKWVELVTSVGIPIVNRTEVKELNEMNSGIEISITSGLTFKTHKAFLCTNAFTKNLVDLDVVPARAQVLITKPIANLSLKGCFHMDQGFYYFRNIQDRILLGGARNLDFEGETTTEFATSDRIQKDLEKQLNEIICPNQTIEIEHRWSGIMGMGSQRNPIIKQISDHLYCGVRLTGTGVAIGSLVGEELANLLD</sequence>
<dbReference type="EMBL" id="JBEPMO010000025">
    <property type="protein sequence ID" value="MET3732958.1"/>
    <property type="molecule type" value="Genomic_DNA"/>
</dbReference>